<proteinExistence type="predicted"/>
<dbReference type="EMBL" id="JASBAN010000007">
    <property type="protein sequence ID" value="MDI2113949.1"/>
    <property type="molecule type" value="Genomic_DNA"/>
</dbReference>
<dbReference type="RefSeq" id="WP_281463600.1">
    <property type="nucleotide sequence ID" value="NZ_JASBAN010000007.1"/>
</dbReference>
<protein>
    <recommendedName>
        <fullName evidence="5">Entry exclusion protein 1</fullName>
    </recommendedName>
</protein>
<evidence type="ECO:0000313" key="4">
    <source>
        <dbReference type="Proteomes" id="UP001431775"/>
    </source>
</evidence>
<keyword evidence="4" id="KW-1185">Reference proteome</keyword>
<feature type="coiled-coil region" evidence="1">
    <location>
        <begin position="81"/>
        <end position="129"/>
    </location>
</feature>
<accession>A0ABT6QAL7</accession>
<feature type="compositionally biased region" description="Polar residues" evidence="2">
    <location>
        <begin position="150"/>
        <end position="162"/>
    </location>
</feature>
<feature type="region of interest" description="Disordered" evidence="2">
    <location>
        <begin position="144"/>
        <end position="163"/>
    </location>
</feature>
<evidence type="ECO:0000256" key="1">
    <source>
        <dbReference type="SAM" id="Coils"/>
    </source>
</evidence>
<organism evidence="3 4">
    <name type="scientific">Commensalibacter nepenthis</name>
    <dbReference type="NCBI Taxonomy" id="3043872"/>
    <lineage>
        <taxon>Bacteria</taxon>
        <taxon>Pseudomonadati</taxon>
        <taxon>Pseudomonadota</taxon>
        <taxon>Alphaproteobacteria</taxon>
        <taxon>Acetobacterales</taxon>
        <taxon>Acetobacteraceae</taxon>
    </lineage>
</organism>
<evidence type="ECO:0000313" key="3">
    <source>
        <dbReference type="EMBL" id="MDI2113949.1"/>
    </source>
</evidence>
<evidence type="ECO:0008006" key="5">
    <source>
        <dbReference type="Google" id="ProtNLM"/>
    </source>
</evidence>
<gene>
    <name evidence="3" type="ORF">QJV33_11775</name>
</gene>
<comment type="caution">
    <text evidence="3">The sequence shown here is derived from an EMBL/GenBank/DDBJ whole genome shotgun (WGS) entry which is preliminary data.</text>
</comment>
<name>A0ABT6QAL7_9PROT</name>
<evidence type="ECO:0000256" key="2">
    <source>
        <dbReference type="SAM" id="MobiDB-lite"/>
    </source>
</evidence>
<keyword evidence="1" id="KW-0175">Coiled coil</keyword>
<dbReference type="Proteomes" id="UP001431775">
    <property type="component" value="Unassembled WGS sequence"/>
</dbReference>
<reference evidence="3" key="1">
    <citation type="submission" date="2023-05" db="EMBL/GenBank/DDBJ databases">
        <title>Whole genome sequence of Commensalibacter sp.</title>
        <authorList>
            <person name="Charoenyingcharoen P."/>
            <person name="Yukphan P."/>
        </authorList>
    </citation>
    <scope>NUCLEOTIDE SEQUENCE</scope>
    <source>
        <strain evidence="3">TBRC 10068</strain>
    </source>
</reference>
<sequence>MPIVSISEAARLTGKSRQTLHRHIVTGRLSKCNSDKNEIGIDTSELLRVYGSIKDYNVTDVINKQKLHDITDNVTHNVTDKIQTKNRVEELEKELAILKVKVDEQEKRIEAKQETIDSLKTALKLLEHRQEKKEAIYSKEVQITPEPPENGSTNPIETTEPSKTGFWVGFKKLFQ</sequence>